<dbReference type="AlphaFoldDB" id="Q4T2Y3"/>
<reference evidence="6" key="2">
    <citation type="submission" date="2004-02" db="EMBL/GenBank/DDBJ databases">
        <authorList>
            <consortium name="Genoscope"/>
            <consortium name="Whitehead Institute Centre for Genome Research"/>
        </authorList>
    </citation>
    <scope>NUCLEOTIDE SEQUENCE</scope>
</reference>
<proteinExistence type="predicted"/>
<keyword evidence="3 5" id="KW-1133">Transmembrane helix</keyword>
<dbReference type="Pfam" id="PF04103">
    <property type="entry name" value="CD20"/>
    <property type="match status" value="1"/>
</dbReference>
<dbReference type="Proteomes" id="UP000007303">
    <property type="component" value="Unassembled WGS sequence"/>
</dbReference>
<gene>
    <name evidence="6" type="ORF">GSTENG00008105001</name>
</gene>
<comment type="subcellular location">
    <subcellularLocation>
        <location evidence="1">Membrane</location>
        <topology evidence="1">Multi-pass membrane protein</topology>
    </subcellularLocation>
</comment>
<dbReference type="EMBL" id="CAAE01010152">
    <property type="protein sequence ID" value="CAF92749.1"/>
    <property type="molecule type" value="Genomic_DNA"/>
</dbReference>
<keyword evidence="8" id="KW-1185">Reference proteome</keyword>
<evidence type="ECO:0000256" key="4">
    <source>
        <dbReference type="ARBA" id="ARBA00023136"/>
    </source>
</evidence>
<feature type="transmembrane region" description="Helical" evidence="5">
    <location>
        <begin position="155"/>
        <end position="177"/>
    </location>
</feature>
<evidence type="ECO:0000313" key="6">
    <source>
        <dbReference type="EMBL" id="CAF92749.1"/>
    </source>
</evidence>
<dbReference type="GO" id="GO:0016020">
    <property type="term" value="C:membrane"/>
    <property type="evidence" value="ECO:0007669"/>
    <property type="project" value="UniProtKB-SubCell"/>
</dbReference>
<organism evidence="6">
    <name type="scientific">Tetraodon nigroviridis</name>
    <name type="common">Spotted green pufferfish</name>
    <name type="synonym">Chelonodon nigroviridis</name>
    <dbReference type="NCBI Taxonomy" id="99883"/>
    <lineage>
        <taxon>Eukaryota</taxon>
        <taxon>Metazoa</taxon>
        <taxon>Chordata</taxon>
        <taxon>Craniata</taxon>
        <taxon>Vertebrata</taxon>
        <taxon>Euteleostomi</taxon>
        <taxon>Actinopterygii</taxon>
        <taxon>Neopterygii</taxon>
        <taxon>Teleostei</taxon>
        <taxon>Neoteleostei</taxon>
        <taxon>Acanthomorphata</taxon>
        <taxon>Eupercaria</taxon>
        <taxon>Tetraodontiformes</taxon>
        <taxon>Tetradontoidea</taxon>
        <taxon>Tetraodontidae</taxon>
        <taxon>Tetraodon</taxon>
    </lineage>
</organism>
<keyword evidence="2 5" id="KW-0812">Transmembrane</keyword>
<sequence length="198" mass="21639">MSAELHPDASAQSINVGGSKPLYHFMKGQPKTTGSAVLVLGFSFFIISVMTVGDGGLSSWVVARNGVILGILFILCGILYIVTEHKTTKKTVTISLALTIVTLLSTFWTILQLIPNIHYSHHIYSYHDYEDNVTETTSHWSTYHQAMSMAIDVLYLFYCLGSMVVFIAMSALAGAALRSSKTQAVVVMKTAPTEMPVE</sequence>
<evidence type="ECO:0000313" key="7">
    <source>
        <dbReference type="Ensembl" id="ENSTNIP00000007309.1"/>
    </source>
</evidence>
<reference evidence="6 8" key="1">
    <citation type="journal article" date="2004" name="Nature">
        <title>Genome duplication in the teleost fish Tetraodon nigroviridis reveals the early vertebrate proto-karyotype.</title>
        <authorList>
            <person name="Jaillon O."/>
            <person name="Aury J.-M."/>
            <person name="Brunet F."/>
            <person name="Petit J.-L."/>
            <person name="Stange-Thomann N."/>
            <person name="Mauceli E."/>
            <person name="Bouneau L."/>
            <person name="Fischer C."/>
            <person name="Ozouf-Costaz C."/>
            <person name="Bernot A."/>
            <person name="Nicaud S."/>
            <person name="Jaffe D."/>
            <person name="Fisher S."/>
            <person name="Lutfalla G."/>
            <person name="Dossat C."/>
            <person name="Segurens B."/>
            <person name="Dasilva C."/>
            <person name="Salanoubat M."/>
            <person name="Levy M."/>
            <person name="Boudet N."/>
            <person name="Castellano S."/>
            <person name="Anthouard V."/>
            <person name="Jubin C."/>
            <person name="Castelli V."/>
            <person name="Katinka M."/>
            <person name="Vacherie B."/>
            <person name="Biemont C."/>
            <person name="Skalli Z."/>
            <person name="Cattolico L."/>
            <person name="Poulain J."/>
            <person name="De Berardinis V."/>
            <person name="Cruaud C."/>
            <person name="Duprat S."/>
            <person name="Brottier P."/>
            <person name="Coutanceau J.-P."/>
            <person name="Gouzy J."/>
            <person name="Parra G."/>
            <person name="Lardier G."/>
            <person name="Chapple C."/>
            <person name="McKernan K.J."/>
            <person name="McEwan P."/>
            <person name="Bosak S."/>
            <person name="Kellis M."/>
            <person name="Volff J.-N."/>
            <person name="Guigo R."/>
            <person name="Zody M.C."/>
            <person name="Mesirov J."/>
            <person name="Lindblad-Toh K."/>
            <person name="Birren B."/>
            <person name="Nusbaum C."/>
            <person name="Kahn D."/>
            <person name="Robinson-Rechavi M."/>
            <person name="Laudet V."/>
            <person name="Schachter V."/>
            <person name="Quetier F."/>
            <person name="Saurin W."/>
            <person name="Scarpelli C."/>
            <person name="Wincker P."/>
            <person name="Lander E.S."/>
            <person name="Weissenbach J."/>
            <person name="Roest Crollius H."/>
        </authorList>
    </citation>
    <scope>NUCLEOTIDE SEQUENCE [LARGE SCALE GENOMIC DNA]</scope>
</reference>
<dbReference type="KEGG" id="tng:GSTEN00008105G001"/>
<evidence type="ECO:0000256" key="3">
    <source>
        <dbReference type="ARBA" id="ARBA00022989"/>
    </source>
</evidence>
<dbReference type="OMA" id="MENYQHM"/>
<evidence type="ECO:0000256" key="5">
    <source>
        <dbReference type="SAM" id="Phobius"/>
    </source>
</evidence>
<evidence type="ECO:0000256" key="1">
    <source>
        <dbReference type="ARBA" id="ARBA00004141"/>
    </source>
</evidence>
<dbReference type="InterPro" id="IPR007237">
    <property type="entry name" value="CD20-like"/>
</dbReference>
<dbReference type="HOGENOM" id="CLU_1320525_0_0_1"/>
<reference evidence="7" key="3">
    <citation type="submission" date="2025-05" db="UniProtKB">
        <authorList>
            <consortium name="Ensembl"/>
        </authorList>
    </citation>
    <scope>IDENTIFICATION</scope>
</reference>
<evidence type="ECO:0000256" key="2">
    <source>
        <dbReference type="ARBA" id="ARBA00022692"/>
    </source>
</evidence>
<protein>
    <submittedName>
        <fullName evidence="6">(spotted green pufferfish) hypothetical protein</fullName>
    </submittedName>
</protein>
<accession>Q4T2Y3</accession>
<feature type="transmembrane region" description="Helical" evidence="5">
    <location>
        <begin position="59"/>
        <end position="82"/>
    </location>
</feature>
<dbReference type="OrthoDB" id="8777022at2759"/>
<dbReference type="GeneTree" id="ENSGT00510000052164"/>
<dbReference type="Ensembl" id="ENSTNIT00000007467.1">
    <property type="protein sequence ID" value="ENSTNIP00000007309.1"/>
    <property type="gene ID" value="ENSTNIG00000004656.1"/>
</dbReference>
<keyword evidence="4 5" id="KW-0472">Membrane</keyword>
<feature type="transmembrane region" description="Helical" evidence="5">
    <location>
        <begin position="94"/>
        <end position="114"/>
    </location>
</feature>
<name>Q4T2Y3_TETNG</name>
<evidence type="ECO:0000313" key="8">
    <source>
        <dbReference type="Proteomes" id="UP000007303"/>
    </source>
</evidence>
<feature type="transmembrane region" description="Helical" evidence="5">
    <location>
        <begin position="35"/>
        <end position="53"/>
    </location>
</feature>